<evidence type="ECO:0000313" key="2">
    <source>
        <dbReference type="EnsemblMetazoa" id="GBRI024608-PA"/>
    </source>
</evidence>
<reference evidence="2" key="2">
    <citation type="submission" date="2020-05" db="UniProtKB">
        <authorList>
            <consortium name="EnsemblMetazoa"/>
        </authorList>
    </citation>
    <scope>IDENTIFICATION</scope>
    <source>
        <strain evidence="2">IAEA</strain>
    </source>
</reference>
<name>A0A1A9WM52_9MUSC</name>
<sequence length="76" mass="8804">MKFTKKKIKLKLKHHTLHAAVVVKHPNVSATRNITCPTARRTTRPTIRPKCIPKMQKLHSKSEEEFSSNKVDFLNK</sequence>
<protein>
    <submittedName>
        <fullName evidence="2">Uncharacterized protein</fullName>
    </submittedName>
</protein>
<evidence type="ECO:0000313" key="3">
    <source>
        <dbReference type="Proteomes" id="UP000091820"/>
    </source>
</evidence>
<dbReference type="EnsemblMetazoa" id="GBRI024608-RA">
    <property type="protein sequence ID" value="GBRI024608-PA"/>
    <property type="gene ID" value="GBRI024608"/>
</dbReference>
<accession>A0A1A9WM52</accession>
<dbReference type="AlphaFoldDB" id="A0A1A9WM52"/>
<organism evidence="2 3">
    <name type="scientific">Glossina brevipalpis</name>
    <dbReference type="NCBI Taxonomy" id="37001"/>
    <lineage>
        <taxon>Eukaryota</taxon>
        <taxon>Metazoa</taxon>
        <taxon>Ecdysozoa</taxon>
        <taxon>Arthropoda</taxon>
        <taxon>Hexapoda</taxon>
        <taxon>Insecta</taxon>
        <taxon>Pterygota</taxon>
        <taxon>Neoptera</taxon>
        <taxon>Endopterygota</taxon>
        <taxon>Diptera</taxon>
        <taxon>Brachycera</taxon>
        <taxon>Muscomorpha</taxon>
        <taxon>Hippoboscoidea</taxon>
        <taxon>Glossinidae</taxon>
        <taxon>Glossina</taxon>
    </lineage>
</organism>
<dbReference type="Proteomes" id="UP000091820">
    <property type="component" value="Unassembled WGS sequence"/>
</dbReference>
<proteinExistence type="predicted"/>
<feature type="region of interest" description="Disordered" evidence="1">
    <location>
        <begin position="56"/>
        <end position="76"/>
    </location>
</feature>
<reference evidence="3" key="1">
    <citation type="submission" date="2014-03" db="EMBL/GenBank/DDBJ databases">
        <authorList>
            <person name="Aksoy S."/>
            <person name="Warren W."/>
            <person name="Wilson R.K."/>
        </authorList>
    </citation>
    <scope>NUCLEOTIDE SEQUENCE [LARGE SCALE GENOMIC DNA]</scope>
    <source>
        <strain evidence="3">IAEA</strain>
    </source>
</reference>
<evidence type="ECO:0000256" key="1">
    <source>
        <dbReference type="SAM" id="MobiDB-lite"/>
    </source>
</evidence>
<keyword evidence="3" id="KW-1185">Reference proteome</keyword>
<dbReference type="VEuPathDB" id="VectorBase:GBRI024608"/>